<sequence>MGEKFVTFQQKFAPAIVALALSGIASHASAQNAGGFQKIDAAESPVNYHAPFNAGVVYLRQIRENSTVYVARWLDQSDDSHSSNQIFIESVFSETNPGFAFRTDTPPASLLGMFDELKGNARPNGNSFSYQTPSGPIQVLPFARGNAQCISYAGRWEPARTDQRGSQLLGYFCEQIAVQTAPKHEAPAQQLPDTAARDFAANFFLRFEVNLPDGTGAPATAVQAPVLSAPVTSAPMQQPAPAMPAPGTNEGTMTQGQAPVAPMEPASPQQAPAIAPDEGIGIATSWNNQNGYGALKFDKPAGEGTMIVDSGDRHCEGYWQHQGGRYQTATVPFGSWSLFCSDGVSVRGTYSSPDPSQVKGEGQDSNGQPVFFRQAGQ</sequence>
<organism evidence="3 4">
    <name type="scientific">Thalassospira marina</name>
    <dbReference type="NCBI Taxonomy" id="2048283"/>
    <lineage>
        <taxon>Bacteria</taxon>
        <taxon>Pseudomonadati</taxon>
        <taxon>Pseudomonadota</taxon>
        <taxon>Alphaproteobacteria</taxon>
        <taxon>Rhodospirillales</taxon>
        <taxon>Thalassospiraceae</taxon>
        <taxon>Thalassospira</taxon>
    </lineage>
</organism>
<feature type="signal peptide" evidence="2">
    <location>
        <begin position="1"/>
        <end position="30"/>
    </location>
</feature>
<dbReference type="Proteomes" id="UP000233597">
    <property type="component" value="Unassembled WGS sequence"/>
</dbReference>
<protein>
    <submittedName>
        <fullName evidence="3">Uncharacterized protein</fullName>
    </submittedName>
</protein>
<gene>
    <name evidence="3" type="ORF">COO20_03800</name>
</gene>
<dbReference type="EMBL" id="NWTK01000002">
    <property type="protein sequence ID" value="PKR55309.1"/>
    <property type="molecule type" value="Genomic_DNA"/>
</dbReference>
<reference evidence="3 4" key="1">
    <citation type="submission" date="2017-09" db="EMBL/GenBank/DDBJ databases">
        <title>Biodiversity and function of Thalassospira species in the particle-attached aromatic-hydrocarbon-degrading consortia from the surface seawater of the South China Sea.</title>
        <authorList>
            <person name="Dong C."/>
            <person name="Liu R."/>
            <person name="Shao Z."/>
        </authorList>
    </citation>
    <scope>NUCLEOTIDE SEQUENCE [LARGE SCALE GENOMIC DNA]</scope>
    <source>
        <strain evidence="3 4">CSC1P2</strain>
    </source>
</reference>
<accession>A0A2N3KXL6</accession>
<dbReference type="AlphaFoldDB" id="A0A2N3KXL6"/>
<feature type="region of interest" description="Disordered" evidence="1">
    <location>
        <begin position="349"/>
        <end position="377"/>
    </location>
</feature>
<feature type="region of interest" description="Disordered" evidence="1">
    <location>
        <begin position="233"/>
        <end position="272"/>
    </location>
</feature>
<comment type="caution">
    <text evidence="3">The sequence shown here is derived from an EMBL/GenBank/DDBJ whole genome shotgun (WGS) entry which is preliminary data.</text>
</comment>
<evidence type="ECO:0000256" key="2">
    <source>
        <dbReference type="SAM" id="SignalP"/>
    </source>
</evidence>
<evidence type="ECO:0000313" key="3">
    <source>
        <dbReference type="EMBL" id="PKR55309.1"/>
    </source>
</evidence>
<feature type="chain" id="PRO_5014807394" evidence="2">
    <location>
        <begin position="31"/>
        <end position="377"/>
    </location>
</feature>
<keyword evidence="2" id="KW-0732">Signal</keyword>
<name>A0A2N3KXL6_9PROT</name>
<evidence type="ECO:0000313" key="4">
    <source>
        <dbReference type="Proteomes" id="UP000233597"/>
    </source>
</evidence>
<evidence type="ECO:0000256" key="1">
    <source>
        <dbReference type="SAM" id="MobiDB-lite"/>
    </source>
</evidence>
<proteinExistence type="predicted"/>